<dbReference type="InterPro" id="IPR016024">
    <property type="entry name" value="ARM-type_fold"/>
</dbReference>
<dbReference type="EMBL" id="VOGB01000005">
    <property type="protein sequence ID" value="MQM73509.1"/>
    <property type="molecule type" value="Genomic_DNA"/>
</dbReference>
<gene>
    <name evidence="1" type="ORF">FRC53_08880</name>
</gene>
<comment type="caution">
    <text evidence="1">The sequence shown here is derived from an EMBL/GenBank/DDBJ whole genome shotgun (WGS) entry which is preliminary data.</text>
</comment>
<dbReference type="Gene3D" id="1.25.40.290">
    <property type="entry name" value="ARM repeat domains"/>
    <property type="match status" value="1"/>
</dbReference>
<keyword evidence="2" id="KW-1185">Reference proteome</keyword>
<evidence type="ECO:0000313" key="1">
    <source>
        <dbReference type="EMBL" id="MQM73509.1"/>
    </source>
</evidence>
<dbReference type="AlphaFoldDB" id="A0A6L5GTB0"/>
<dbReference type="Pfam" id="PF08713">
    <property type="entry name" value="DNA_alkylation"/>
    <property type="match status" value="1"/>
</dbReference>
<dbReference type="PANTHER" id="PTHR34070:SF1">
    <property type="entry name" value="DNA ALKYLATION REPAIR PROTEIN"/>
    <property type="match status" value="1"/>
</dbReference>
<dbReference type="Proteomes" id="UP000473648">
    <property type="component" value="Unassembled WGS sequence"/>
</dbReference>
<name>A0A6L5GTB0_9FIRM</name>
<organism evidence="1 2">
    <name type="scientific">Candidatus Pseudoramibacter fermentans</name>
    <dbReference type="NCBI Taxonomy" id="2594427"/>
    <lineage>
        <taxon>Bacteria</taxon>
        <taxon>Bacillati</taxon>
        <taxon>Bacillota</taxon>
        <taxon>Clostridia</taxon>
        <taxon>Eubacteriales</taxon>
        <taxon>Eubacteriaceae</taxon>
        <taxon>Pseudoramibacter</taxon>
    </lineage>
</organism>
<dbReference type="InterPro" id="IPR014825">
    <property type="entry name" value="DNA_alkylation"/>
</dbReference>
<dbReference type="CDD" id="cd07064">
    <property type="entry name" value="AlkD_like_1"/>
    <property type="match status" value="1"/>
</dbReference>
<dbReference type="PANTHER" id="PTHR34070">
    <property type="entry name" value="ARMADILLO-TYPE FOLD"/>
    <property type="match status" value="1"/>
</dbReference>
<reference evidence="1" key="1">
    <citation type="journal article" date="2020" name="Appl. Environ. Microbiol.">
        <title>Medium-Chain Fatty Acid Synthesis by 'Candidatus Weimeria bifida' gen. nov., sp. nov., and 'Candidatus Pseudoramibacter fermentans' sp. nov.</title>
        <authorList>
            <person name="Scarborough M.J."/>
            <person name="Myers K.S."/>
            <person name="Donohue T.J."/>
            <person name="Noguera D.R."/>
        </authorList>
    </citation>
    <scope>NUCLEOTIDE SEQUENCE</scope>
    <source>
        <strain evidence="1">EUB1.1</strain>
    </source>
</reference>
<protein>
    <submittedName>
        <fullName evidence="1">DNA alkylation repair protein</fullName>
    </submittedName>
</protein>
<proteinExistence type="predicted"/>
<dbReference type="SUPFAM" id="SSF48371">
    <property type="entry name" value="ARM repeat"/>
    <property type="match status" value="1"/>
</dbReference>
<evidence type="ECO:0000313" key="2">
    <source>
        <dbReference type="Proteomes" id="UP000473648"/>
    </source>
</evidence>
<dbReference type="Gene3D" id="1.20.1660.10">
    <property type="entry name" value="Hypothetical protein (EF3068)"/>
    <property type="match status" value="1"/>
</dbReference>
<sequence>MKQANQKYTAVKQALAAVADSARAVPMAAYMRNQFAFYGIPAAARRQAYKEAIKAFKRAPAIDYDFLNLCFGDSHREMQYFVVDALAGVQRRLTPDDVRHIEPYLRHKQWWDTIDGLDKVVGRIGLNDPAYRPKIEEMMRSWAQDANFWMRRAAIDHQRGMKEQTNPELLAELIEMNLGSDEFFINKAIGWSLREYSKTDPDWVRDFLDGHQRQMAHLSVSEASKYL</sequence>
<accession>A0A6L5GTB0</accession>